<dbReference type="InterPro" id="IPR036271">
    <property type="entry name" value="Tet_transcr_reg_TetR-rel_C_sf"/>
</dbReference>
<evidence type="ECO:0000256" key="1">
    <source>
        <dbReference type="ARBA" id="ARBA00023015"/>
    </source>
</evidence>
<keyword evidence="2 4" id="KW-0238">DNA-binding</keyword>
<gene>
    <name evidence="6" type="ORF">BJY18_002921</name>
</gene>
<dbReference type="EMBL" id="JACHMG010000001">
    <property type="protein sequence ID" value="MBB4685436.1"/>
    <property type="molecule type" value="Genomic_DNA"/>
</dbReference>
<feature type="DNA-binding region" description="H-T-H motif" evidence="4">
    <location>
        <begin position="26"/>
        <end position="45"/>
    </location>
</feature>
<evidence type="ECO:0000256" key="3">
    <source>
        <dbReference type="ARBA" id="ARBA00023163"/>
    </source>
</evidence>
<keyword evidence="7" id="KW-1185">Reference proteome</keyword>
<dbReference type="RefSeq" id="WP_184780467.1">
    <property type="nucleotide sequence ID" value="NZ_JACHMG010000001.1"/>
</dbReference>
<evidence type="ECO:0000313" key="6">
    <source>
        <dbReference type="EMBL" id="MBB4685436.1"/>
    </source>
</evidence>
<evidence type="ECO:0000259" key="5">
    <source>
        <dbReference type="PROSITE" id="PS50977"/>
    </source>
</evidence>
<reference evidence="6 7" key="1">
    <citation type="submission" date="2020-08" db="EMBL/GenBank/DDBJ databases">
        <title>Sequencing the genomes of 1000 actinobacteria strains.</title>
        <authorList>
            <person name="Klenk H.-P."/>
        </authorList>
    </citation>
    <scope>NUCLEOTIDE SEQUENCE [LARGE SCALE GENOMIC DNA]</scope>
    <source>
        <strain evidence="6 7">DSM 45859</strain>
    </source>
</reference>
<dbReference type="PRINTS" id="PR00455">
    <property type="entry name" value="HTHTETR"/>
</dbReference>
<dbReference type="AlphaFoldDB" id="A0A840ISM6"/>
<dbReference type="PANTHER" id="PTHR30055:SF234">
    <property type="entry name" value="HTH-TYPE TRANSCRIPTIONAL REGULATOR BETI"/>
    <property type="match status" value="1"/>
</dbReference>
<keyword evidence="1" id="KW-0805">Transcription regulation</keyword>
<accession>A0A840ISM6</accession>
<dbReference type="SUPFAM" id="SSF46689">
    <property type="entry name" value="Homeodomain-like"/>
    <property type="match status" value="1"/>
</dbReference>
<dbReference type="Gene3D" id="1.10.357.10">
    <property type="entry name" value="Tetracycline Repressor, domain 2"/>
    <property type="match status" value="1"/>
</dbReference>
<keyword evidence="3" id="KW-0804">Transcription</keyword>
<dbReference type="Proteomes" id="UP000581769">
    <property type="component" value="Unassembled WGS sequence"/>
</dbReference>
<sequence>MSTPTAERIATAAREILAAEGTAAVTMRRVAEATGITPMAIYRHYDNREVLLRAVATTAARELAEVWREPAPNEDWAARFDLLQDRFLDFAVGQPHLYRFLMTDDWAQARRFPGDFRDHGGPPLAELVRLVEEGMRTGVLREDDPLEVALTVSTQTQGMVLLYLSGRIETSEVDFRAMCHRSAWRIFDGLNA</sequence>
<evidence type="ECO:0000256" key="2">
    <source>
        <dbReference type="ARBA" id="ARBA00023125"/>
    </source>
</evidence>
<feature type="domain" description="HTH tetR-type" evidence="5">
    <location>
        <begin position="3"/>
        <end position="63"/>
    </location>
</feature>
<proteinExistence type="predicted"/>
<dbReference type="GO" id="GO:0000976">
    <property type="term" value="F:transcription cis-regulatory region binding"/>
    <property type="evidence" value="ECO:0007669"/>
    <property type="project" value="TreeGrafter"/>
</dbReference>
<dbReference type="PROSITE" id="PS50977">
    <property type="entry name" value="HTH_TETR_2"/>
    <property type="match status" value="1"/>
</dbReference>
<dbReference type="GO" id="GO:0003700">
    <property type="term" value="F:DNA-binding transcription factor activity"/>
    <property type="evidence" value="ECO:0007669"/>
    <property type="project" value="TreeGrafter"/>
</dbReference>
<name>A0A840ISM6_9PSEU</name>
<evidence type="ECO:0000256" key="4">
    <source>
        <dbReference type="PROSITE-ProRule" id="PRU00335"/>
    </source>
</evidence>
<protein>
    <submittedName>
        <fullName evidence="6">AcrR family transcriptional regulator</fullName>
    </submittedName>
</protein>
<dbReference type="Pfam" id="PF13305">
    <property type="entry name" value="TetR_C_33"/>
    <property type="match status" value="1"/>
</dbReference>
<dbReference type="InterPro" id="IPR050109">
    <property type="entry name" value="HTH-type_TetR-like_transc_reg"/>
</dbReference>
<dbReference type="InterPro" id="IPR001647">
    <property type="entry name" value="HTH_TetR"/>
</dbReference>
<dbReference type="PANTHER" id="PTHR30055">
    <property type="entry name" value="HTH-TYPE TRANSCRIPTIONAL REGULATOR RUTR"/>
    <property type="match status" value="1"/>
</dbReference>
<evidence type="ECO:0000313" key="7">
    <source>
        <dbReference type="Proteomes" id="UP000581769"/>
    </source>
</evidence>
<dbReference type="InterPro" id="IPR025996">
    <property type="entry name" value="MT1864/Rv1816-like_C"/>
</dbReference>
<organism evidence="6 7">
    <name type="scientific">Amycolatopsis jiangsuensis</name>
    <dbReference type="NCBI Taxonomy" id="1181879"/>
    <lineage>
        <taxon>Bacteria</taxon>
        <taxon>Bacillati</taxon>
        <taxon>Actinomycetota</taxon>
        <taxon>Actinomycetes</taxon>
        <taxon>Pseudonocardiales</taxon>
        <taxon>Pseudonocardiaceae</taxon>
        <taxon>Amycolatopsis</taxon>
    </lineage>
</organism>
<dbReference type="SUPFAM" id="SSF48498">
    <property type="entry name" value="Tetracyclin repressor-like, C-terminal domain"/>
    <property type="match status" value="1"/>
</dbReference>
<dbReference type="InterPro" id="IPR009057">
    <property type="entry name" value="Homeodomain-like_sf"/>
</dbReference>
<dbReference type="Pfam" id="PF00440">
    <property type="entry name" value="TetR_N"/>
    <property type="match status" value="1"/>
</dbReference>
<comment type="caution">
    <text evidence="6">The sequence shown here is derived from an EMBL/GenBank/DDBJ whole genome shotgun (WGS) entry which is preliminary data.</text>
</comment>